<gene>
    <name evidence="1" type="ORF">A3860_39485</name>
</gene>
<evidence type="ECO:0000313" key="2">
    <source>
        <dbReference type="Proteomes" id="UP000192796"/>
    </source>
</evidence>
<organism evidence="1 2">
    <name type="scientific">Niastella vici</name>
    <dbReference type="NCBI Taxonomy" id="1703345"/>
    <lineage>
        <taxon>Bacteria</taxon>
        <taxon>Pseudomonadati</taxon>
        <taxon>Bacteroidota</taxon>
        <taxon>Chitinophagia</taxon>
        <taxon>Chitinophagales</taxon>
        <taxon>Chitinophagaceae</taxon>
        <taxon>Niastella</taxon>
    </lineage>
</organism>
<sequence length="136" mass="15952">MRRILWVNEMEQKLVGRTYNIETFNKNTAIMKCSKEVKDALIGLKEGEGTLVFKVVGRYLCFIEVNYDETLRKMVFVDFQKNDKLAIAAFSTTHKPTDKNAKEVTEIFFQALNLYNESYDKHYNDVELRLDKIVLN</sequence>
<dbReference type="AlphaFoldDB" id="A0A1V9FKF6"/>
<dbReference type="STRING" id="1703345.A3860_39485"/>
<reference evidence="1 2" key="1">
    <citation type="submission" date="2016-03" db="EMBL/GenBank/DDBJ databases">
        <title>Niastella vici sp. nov., isolated from farmland soil.</title>
        <authorList>
            <person name="Chen L."/>
            <person name="Wang D."/>
            <person name="Yang S."/>
            <person name="Wang G."/>
        </authorList>
    </citation>
    <scope>NUCLEOTIDE SEQUENCE [LARGE SCALE GENOMIC DNA]</scope>
    <source>
        <strain evidence="1 2">DJ57</strain>
    </source>
</reference>
<accession>A0A1V9FKF6</accession>
<protein>
    <submittedName>
        <fullName evidence="1">Uncharacterized protein</fullName>
    </submittedName>
</protein>
<evidence type="ECO:0000313" key="1">
    <source>
        <dbReference type="EMBL" id="OQP58706.1"/>
    </source>
</evidence>
<proteinExistence type="predicted"/>
<comment type="caution">
    <text evidence="1">The sequence shown here is derived from an EMBL/GenBank/DDBJ whole genome shotgun (WGS) entry which is preliminary data.</text>
</comment>
<dbReference type="RefSeq" id="WP_081155180.1">
    <property type="nucleotide sequence ID" value="NZ_LVYD01000100.1"/>
</dbReference>
<dbReference type="EMBL" id="LVYD01000100">
    <property type="protein sequence ID" value="OQP58706.1"/>
    <property type="molecule type" value="Genomic_DNA"/>
</dbReference>
<name>A0A1V9FKF6_9BACT</name>
<keyword evidence="2" id="KW-1185">Reference proteome</keyword>
<dbReference type="Proteomes" id="UP000192796">
    <property type="component" value="Unassembled WGS sequence"/>
</dbReference>